<organism evidence="1 2">
    <name type="scientific">Planktothrix rubescens CCAP 1459/22</name>
    <dbReference type="NCBI Taxonomy" id="329571"/>
    <lineage>
        <taxon>Bacteria</taxon>
        <taxon>Bacillati</taxon>
        <taxon>Cyanobacteriota</taxon>
        <taxon>Cyanophyceae</taxon>
        <taxon>Oscillatoriophycideae</taxon>
        <taxon>Oscillatoriales</taxon>
        <taxon>Microcoleaceae</taxon>
        <taxon>Planktothrix</taxon>
    </lineage>
</organism>
<evidence type="ECO:0000313" key="2">
    <source>
        <dbReference type="Proteomes" id="UP000196521"/>
    </source>
</evidence>
<dbReference type="Proteomes" id="UP000196521">
    <property type="component" value="Chromosome"/>
</dbReference>
<reference evidence="1" key="1">
    <citation type="submission" date="2020-05" db="EMBL/GenBank/DDBJ databases">
        <authorList>
            <consortium name="Genoscope - CEA"/>
            <person name="William W."/>
        </authorList>
    </citation>
    <scope>NUCLEOTIDE SEQUENCE [LARGE SCALE GENOMIC DNA]</scope>
    <source>
        <strain evidence="1">PCC 7821</strain>
    </source>
</reference>
<dbReference type="AlphaFoldDB" id="A0A6J7ZE76"/>
<accession>A0A6J7ZE76</accession>
<proteinExistence type="predicted"/>
<name>A0A6J7ZE76_PLARU</name>
<keyword evidence="2" id="KW-1185">Reference proteome</keyword>
<dbReference type="EMBL" id="LR812490">
    <property type="protein sequence ID" value="CAC5339896.1"/>
    <property type="molecule type" value="Genomic_DNA"/>
</dbReference>
<comment type="caution">
    <text evidence="1">The sequence shown here is derived from an EMBL/GenBank/DDBJ whole genome shotgun (WGS) entry which is preliminary data.</text>
</comment>
<protein>
    <submittedName>
        <fullName evidence="1">Uncharacterized protein</fullName>
    </submittedName>
</protein>
<dbReference type="EMBL" id="CZCZ02000004">
    <property type="protein sequence ID" value="CAC5339896.1"/>
    <property type="molecule type" value="Genomic_DNA"/>
</dbReference>
<sequence length="40" mass="4879">MQRFNKILFKFKQIIHKVVLFPILARLLKILYLPQNPSRI</sequence>
<gene>
    <name evidence="1" type="ORF">PLAN_10040</name>
</gene>
<evidence type="ECO:0000313" key="1">
    <source>
        <dbReference type="EMBL" id="CAC5339896.1"/>
    </source>
</evidence>